<dbReference type="Gene3D" id="3.20.20.20">
    <property type="entry name" value="Dihydropteroate synthase-like"/>
    <property type="match status" value="1"/>
</dbReference>
<comment type="pathway">
    <text evidence="3 9">Cofactor biosynthesis; tetrahydrofolate biosynthesis; 7,8-dihydrofolate from 2-amino-4-hydroxy-6-hydroxymethyl-7,8-dihydropteridine diphosphate and 4-aminobenzoate: step 1/2.</text>
</comment>
<evidence type="ECO:0000256" key="1">
    <source>
        <dbReference type="ARBA" id="ARBA00000012"/>
    </source>
</evidence>
<name>A0A1F6GBT6_9PROT</name>
<dbReference type="InterPro" id="IPR006390">
    <property type="entry name" value="DHP_synth_dom"/>
</dbReference>
<dbReference type="PANTHER" id="PTHR20941">
    <property type="entry name" value="FOLATE SYNTHESIS PROTEINS"/>
    <property type="match status" value="1"/>
</dbReference>
<comment type="cofactor">
    <cofactor evidence="2 9">
        <name>Mg(2+)</name>
        <dbReference type="ChEBI" id="CHEBI:18420"/>
    </cofactor>
</comment>
<dbReference type="STRING" id="1817772.A2527_06900"/>
<evidence type="ECO:0000256" key="8">
    <source>
        <dbReference type="ARBA" id="ARBA00022909"/>
    </source>
</evidence>
<dbReference type="Proteomes" id="UP000178449">
    <property type="component" value="Unassembled WGS sequence"/>
</dbReference>
<dbReference type="SUPFAM" id="SSF51717">
    <property type="entry name" value="Dihydropteroate synthetase-like"/>
    <property type="match status" value="1"/>
</dbReference>
<keyword evidence="7 9" id="KW-0460">Magnesium</keyword>
<evidence type="ECO:0000256" key="2">
    <source>
        <dbReference type="ARBA" id="ARBA00001946"/>
    </source>
</evidence>
<evidence type="ECO:0000313" key="12">
    <source>
        <dbReference type="Proteomes" id="UP000178449"/>
    </source>
</evidence>
<protein>
    <recommendedName>
        <fullName evidence="4 9">Dihydropteroate synthase</fullName>
        <shortName evidence="9">DHPS</shortName>
        <ecNumber evidence="4 9">2.5.1.15</ecNumber>
    </recommendedName>
    <alternativeName>
        <fullName evidence="9">Dihydropteroate pyrophosphorylase</fullName>
    </alternativeName>
</protein>
<dbReference type="GO" id="GO:0046656">
    <property type="term" value="P:folic acid biosynthetic process"/>
    <property type="evidence" value="ECO:0007669"/>
    <property type="project" value="UniProtKB-KW"/>
</dbReference>
<dbReference type="GO" id="GO:0046872">
    <property type="term" value="F:metal ion binding"/>
    <property type="evidence" value="ECO:0007669"/>
    <property type="project" value="UniProtKB-KW"/>
</dbReference>
<keyword evidence="6 9" id="KW-0479">Metal-binding</keyword>
<dbReference type="UniPathway" id="UPA00077">
    <property type="reaction ID" value="UER00156"/>
</dbReference>
<evidence type="ECO:0000256" key="6">
    <source>
        <dbReference type="ARBA" id="ARBA00022723"/>
    </source>
</evidence>
<evidence type="ECO:0000313" key="11">
    <source>
        <dbReference type="EMBL" id="OGG95568.1"/>
    </source>
</evidence>
<dbReference type="GO" id="GO:0004156">
    <property type="term" value="F:dihydropteroate synthase activity"/>
    <property type="evidence" value="ECO:0007669"/>
    <property type="project" value="UniProtKB-EC"/>
</dbReference>
<dbReference type="AlphaFoldDB" id="A0A1F6GBT6"/>
<dbReference type="InterPro" id="IPR000489">
    <property type="entry name" value="Pterin-binding_dom"/>
</dbReference>
<dbReference type="PANTHER" id="PTHR20941:SF1">
    <property type="entry name" value="FOLIC ACID SYNTHESIS PROTEIN FOL1"/>
    <property type="match status" value="1"/>
</dbReference>
<evidence type="ECO:0000256" key="9">
    <source>
        <dbReference type="RuleBase" id="RU361205"/>
    </source>
</evidence>
<dbReference type="PROSITE" id="PS50972">
    <property type="entry name" value="PTERIN_BINDING"/>
    <property type="match status" value="1"/>
</dbReference>
<evidence type="ECO:0000256" key="5">
    <source>
        <dbReference type="ARBA" id="ARBA00022679"/>
    </source>
</evidence>
<dbReference type="EMBL" id="MFNE01000020">
    <property type="protein sequence ID" value="OGG95568.1"/>
    <property type="molecule type" value="Genomic_DNA"/>
</dbReference>
<organism evidence="11 12">
    <name type="scientific">Candidatus Lambdaproteobacteria bacterium RIFOXYD2_FULL_50_16</name>
    <dbReference type="NCBI Taxonomy" id="1817772"/>
    <lineage>
        <taxon>Bacteria</taxon>
        <taxon>Pseudomonadati</taxon>
        <taxon>Pseudomonadota</taxon>
        <taxon>Candidatus Lambdaproteobacteria</taxon>
    </lineage>
</organism>
<reference evidence="11 12" key="1">
    <citation type="journal article" date="2016" name="Nat. Commun.">
        <title>Thousands of microbial genomes shed light on interconnected biogeochemical processes in an aquifer system.</title>
        <authorList>
            <person name="Anantharaman K."/>
            <person name="Brown C.T."/>
            <person name="Hug L.A."/>
            <person name="Sharon I."/>
            <person name="Castelle C.J."/>
            <person name="Probst A.J."/>
            <person name="Thomas B.C."/>
            <person name="Singh A."/>
            <person name="Wilkins M.J."/>
            <person name="Karaoz U."/>
            <person name="Brodie E.L."/>
            <person name="Williams K.H."/>
            <person name="Hubbard S.S."/>
            <person name="Banfield J.F."/>
        </authorList>
    </citation>
    <scope>NUCLEOTIDE SEQUENCE [LARGE SCALE GENOMIC DNA]</scope>
</reference>
<sequence>MLPRPEPVFTLRGQTYPGPQVMGILNLTPDSFYDGGKYTQLDQALAQAERMIEEGAHWLDLGGESTRPGSDPVEAPEEIKRVLPTLKAIQKRWPQIPLSIDTQKTEVARAALDAGACLVNDVSGLAAGSEMAQLVAEYGAGYVLMHRQGTPKSMQNSPFYEDPVLEVTEHFEQKLRQMEAAGVPKQAILLDPGIGFGKLKTHNLDLLRMTEAFFHLGAAILLGTSNKSFIGQTLGFGPEDRLFPSLATQCLGFERGASFFRVHEVGPTLKALKMTYFYKKP</sequence>
<dbReference type="EC" id="2.5.1.15" evidence="4 9"/>
<keyword evidence="5 9" id="KW-0808">Transferase</keyword>
<comment type="similarity">
    <text evidence="9">Belongs to the DHPS family.</text>
</comment>
<dbReference type="GO" id="GO:0046654">
    <property type="term" value="P:tetrahydrofolate biosynthetic process"/>
    <property type="evidence" value="ECO:0007669"/>
    <property type="project" value="UniProtKB-UniPathway"/>
</dbReference>
<dbReference type="GO" id="GO:0005829">
    <property type="term" value="C:cytosol"/>
    <property type="evidence" value="ECO:0007669"/>
    <property type="project" value="TreeGrafter"/>
</dbReference>
<dbReference type="PROSITE" id="PS00792">
    <property type="entry name" value="DHPS_1"/>
    <property type="match status" value="1"/>
</dbReference>
<keyword evidence="8 9" id="KW-0289">Folate biosynthesis</keyword>
<comment type="function">
    <text evidence="9">Catalyzes the condensation of para-aminobenzoate (pABA) with 6-hydroxymethyl-7,8-dihydropterin diphosphate (DHPt-PP) to form 7,8-dihydropteroate (H2Pte), the immediate precursor of folate derivatives.</text>
</comment>
<dbReference type="CDD" id="cd00739">
    <property type="entry name" value="DHPS"/>
    <property type="match status" value="1"/>
</dbReference>
<dbReference type="NCBIfam" id="TIGR01496">
    <property type="entry name" value="DHPS"/>
    <property type="match status" value="1"/>
</dbReference>
<accession>A0A1F6GBT6</accession>
<dbReference type="Pfam" id="PF00809">
    <property type="entry name" value="Pterin_bind"/>
    <property type="match status" value="1"/>
</dbReference>
<evidence type="ECO:0000256" key="7">
    <source>
        <dbReference type="ARBA" id="ARBA00022842"/>
    </source>
</evidence>
<gene>
    <name evidence="11" type="ORF">A2527_06900</name>
</gene>
<dbReference type="InterPro" id="IPR011005">
    <property type="entry name" value="Dihydropteroate_synth-like_sf"/>
</dbReference>
<evidence type="ECO:0000259" key="10">
    <source>
        <dbReference type="PROSITE" id="PS50972"/>
    </source>
</evidence>
<feature type="domain" description="Pterin-binding" evidence="10">
    <location>
        <begin position="19"/>
        <end position="273"/>
    </location>
</feature>
<dbReference type="InterPro" id="IPR045031">
    <property type="entry name" value="DHP_synth-like"/>
</dbReference>
<comment type="caution">
    <text evidence="11">The sequence shown here is derived from an EMBL/GenBank/DDBJ whole genome shotgun (WGS) entry which is preliminary data.</text>
</comment>
<evidence type="ECO:0000256" key="4">
    <source>
        <dbReference type="ARBA" id="ARBA00012458"/>
    </source>
</evidence>
<evidence type="ECO:0000256" key="3">
    <source>
        <dbReference type="ARBA" id="ARBA00004763"/>
    </source>
</evidence>
<proteinExistence type="inferred from homology"/>
<comment type="catalytic activity">
    <reaction evidence="1">
        <text>(7,8-dihydropterin-6-yl)methyl diphosphate + 4-aminobenzoate = 7,8-dihydropteroate + diphosphate</text>
        <dbReference type="Rhea" id="RHEA:19949"/>
        <dbReference type="ChEBI" id="CHEBI:17836"/>
        <dbReference type="ChEBI" id="CHEBI:17839"/>
        <dbReference type="ChEBI" id="CHEBI:33019"/>
        <dbReference type="ChEBI" id="CHEBI:72950"/>
        <dbReference type="EC" id="2.5.1.15"/>
    </reaction>
</comment>